<protein>
    <recommendedName>
        <fullName evidence="1">Heterokaryon incompatibility domain-containing protein</fullName>
    </recommendedName>
</protein>
<dbReference type="Pfam" id="PF06985">
    <property type="entry name" value="HET"/>
    <property type="match status" value="1"/>
</dbReference>
<gene>
    <name evidence="2" type="ORF">BN869_000014072_1</name>
</gene>
<organism evidence="2">
    <name type="scientific">Bionectria ochroleuca</name>
    <name type="common">Gliocladium roseum</name>
    <dbReference type="NCBI Taxonomy" id="29856"/>
    <lineage>
        <taxon>Eukaryota</taxon>
        <taxon>Fungi</taxon>
        <taxon>Dikarya</taxon>
        <taxon>Ascomycota</taxon>
        <taxon>Pezizomycotina</taxon>
        <taxon>Sordariomycetes</taxon>
        <taxon>Hypocreomycetidae</taxon>
        <taxon>Hypocreales</taxon>
        <taxon>Bionectriaceae</taxon>
        <taxon>Clonostachys</taxon>
    </lineage>
</organism>
<evidence type="ECO:0000313" key="2">
    <source>
        <dbReference type="EMBL" id="CEO58014.1"/>
    </source>
</evidence>
<reference evidence="2" key="1">
    <citation type="submission" date="2015-01" db="EMBL/GenBank/DDBJ databases">
        <authorList>
            <person name="Durling Mikael"/>
        </authorList>
    </citation>
    <scope>NUCLEOTIDE SEQUENCE</scope>
</reference>
<dbReference type="InterPro" id="IPR052895">
    <property type="entry name" value="HetReg/Transcr_Mod"/>
</dbReference>
<dbReference type="PANTHER" id="PTHR24148">
    <property type="entry name" value="ANKYRIN REPEAT DOMAIN-CONTAINING PROTEIN 39 HOMOLOG-RELATED"/>
    <property type="match status" value="1"/>
</dbReference>
<name>A0A0B7KLF0_BIOOC</name>
<sequence length="753" mass="85054">MAKSRWTYSKLTMGGCPDKAAPFPNGLSLYDNLGISGRQIRLLTILSTEPEISCLLEVADLGDAKKFNALSYVWGDPAVTDTILVNGHKIQVTTNLVSALQCAPRHLRESKHAMSLKLWVDAICINQEDINEKSHQVSLMKDIYSQSGVVLCWLGSPSDPIHGAMDAIETVARERYVRDADVVCHKNHRELLKCFEMMRSCLKRLNVIDSKRCLPVVEETSAIPGIIGDVEIYAVANALQHTTDVITGVLQEPHGVELELCQRNLTDIFHEVRSWRDRFRKRANKLDASLMKYSHSIGFLLALLSYRLRKFSRMCYKYTFQICCNNTYNNLMWVKQYPRLYKVKEVIGESTAGSAQPLFDVSYWSRIWIRQEIILAHHPVFVCGSRSLSLEILESFAAWVKWIVNPSHSKILKEAELSKLVRPHRAIWKLLDHIFQTRRDIGRPAYCFWSPEDPKWNIWWASPDARATDPKDYYYGFLGITNISLAPDYDLNKSVGLVCREFTVEYLRWARGQSNRPVGGPLGFLMFAGVGYGWDADPDMPSWGPNFPGQAQAKPSSRGDSDAIIAPELNEFDCIFKSRSNAIITGSRMDVSVIFLDRIKAIGPRVSDYGEPKLLHGTGLPITWPFDFALRHKSYVSGGDPLAALRSLLEPMDVSHSNPNGFPIGDCLGFAKFLARFSFPIKDRKSRVAFARLCYMKDLFDKVPDPNDAEDESSYFANLGAVSKPYNHAIAETKKGYVGRFPPEIQNGDSLED</sequence>
<proteinExistence type="predicted"/>
<feature type="domain" description="Heterokaryon incompatibility" evidence="1">
    <location>
        <begin position="67"/>
        <end position="178"/>
    </location>
</feature>
<dbReference type="AlphaFoldDB" id="A0A0B7KLF0"/>
<accession>A0A0B7KLF0</accession>
<dbReference type="InterPro" id="IPR010730">
    <property type="entry name" value="HET"/>
</dbReference>
<evidence type="ECO:0000259" key="1">
    <source>
        <dbReference type="Pfam" id="PF06985"/>
    </source>
</evidence>
<dbReference type="PANTHER" id="PTHR24148:SF73">
    <property type="entry name" value="HET DOMAIN PROTEIN (AFU_ORTHOLOGUE AFUA_8G01020)"/>
    <property type="match status" value="1"/>
</dbReference>
<dbReference type="EMBL" id="CDPU01000234">
    <property type="protein sequence ID" value="CEO58014.1"/>
    <property type="molecule type" value="Genomic_DNA"/>
</dbReference>